<reference evidence="3" key="2">
    <citation type="submission" date="2020-05" db="UniProtKB">
        <authorList>
            <consortium name="EnsemblMetazoa"/>
        </authorList>
    </citation>
    <scope>IDENTIFICATION</scope>
</reference>
<keyword evidence="4" id="KW-1185">Reference proteome</keyword>
<dbReference type="EnsemblMetazoa" id="ASIC014561-RA">
    <property type="protein sequence ID" value="ASIC014561-PA"/>
    <property type="gene ID" value="ASIC014561"/>
</dbReference>
<dbReference type="AlphaFoldDB" id="A0A084W8W0"/>
<accession>A0A084W8W0</accession>
<feature type="compositionally biased region" description="Basic and acidic residues" evidence="1">
    <location>
        <begin position="10"/>
        <end position="29"/>
    </location>
</feature>
<dbReference type="VEuPathDB" id="VectorBase:ASIC014561"/>
<evidence type="ECO:0000313" key="2">
    <source>
        <dbReference type="EMBL" id="KFB46654.1"/>
    </source>
</evidence>
<sequence length="106" mass="11926">MSKARAVSPRPDRISIDPIDRSRSSRRDQVDAQIVKLHPVARLLRSSFFNSTSPSLSRSRNRAQKKHNAMCWYKEKARTFKRLTNGGKYIGPGSSLATIIPIESGD</sequence>
<feature type="region of interest" description="Disordered" evidence="1">
    <location>
        <begin position="1"/>
        <end position="29"/>
    </location>
</feature>
<dbReference type="EMBL" id="ATLV01021518">
    <property type="status" value="NOT_ANNOTATED_CDS"/>
    <property type="molecule type" value="Genomic_DNA"/>
</dbReference>
<reference evidence="2 4" key="1">
    <citation type="journal article" date="2014" name="BMC Genomics">
        <title>Genome sequence of Anopheles sinensis provides insight into genetics basis of mosquito competence for malaria parasites.</title>
        <authorList>
            <person name="Zhou D."/>
            <person name="Zhang D."/>
            <person name="Ding G."/>
            <person name="Shi L."/>
            <person name="Hou Q."/>
            <person name="Ye Y."/>
            <person name="Xu Y."/>
            <person name="Zhou H."/>
            <person name="Xiong C."/>
            <person name="Li S."/>
            <person name="Yu J."/>
            <person name="Hong S."/>
            <person name="Yu X."/>
            <person name="Zou P."/>
            <person name="Chen C."/>
            <person name="Chang X."/>
            <person name="Wang W."/>
            <person name="Lv Y."/>
            <person name="Sun Y."/>
            <person name="Ma L."/>
            <person name="Shen B."/>
            <person name="Zhu C."/>
        </authorList>
    </citation>
    <scope>NUCLEOTIDE SEQUENCE [LARGE SCALE GENOMIC DNA]</scope>
</reference>
<name>A0A084W8W0_ANOSI</name>
<dbReference type="EMBL" id="KE525319">
    <property type="protein sequence ID" value="KFB46654.1"/>
    <property type="molecule type" value="Genomic_DNA"/>
</dbReference>
<evidence type="ECO:0000313" key="4">
    <source>
        <dbReference type="Proteomes" id="UP000030765"/>
    </source>
</evidence>
<evidence type="ECO:0000313" key="3">
    <source>
        <dbReference type="EnsemblMetazoa" id="ASIC014561-PA"/>
    </source>
</evidence>
<organism evidence="2">
    <name type="scientific">Anopheles sinensis</name>
    <name type="common">Mosquito</name>
    <dbReference type="NCBI Taxonomy" id="74873"/>
    <lineage>
        <taxon>Eukaryota</taxon>
        <taxon>Metazoa</taxon>
        <taxon>Ecdysozoa</taxon>
        <taxon>Arthropoda</taxon>
        <taxon>Hexapoda</taxon>
        <taxon>Insecta</taxon>
        <taxon>Pterygota</taxon>
        <taxon>Neoptera</taxon>
        <taxon>Endopterygota</taxon>
        <taxon>Diptera</taxon>
        <taxon>Nematocera</taxon>
        <taxon>Culicoidea</taxon>
        <taxon>Culicidae</taxon>
        <taxon>Anophelinae</taxon>
        <taxon>Anopheles</taxon>
    </lineage>
</organism>
<protein>
    <submittedName>
        <fullName evidence="2 3">Uncharacterized protein</fullName>
    </submittedName>
</protein>
<proteinExistence type="predicted"/>
<evidence type="ECO:0000256" key="1">
    <source>
        <dbReference type="SAM" id="MobiDB-lite"/>
    </source>
</evidence>
<dbReference type="Proteomes" id="UP000030765">
    <property type="component" value="Unassembled WGS sequence"/>
</dbReference>
<gene>
    <name evidence="2" type="ORF">ZHAS_00014561</name>
</gene>